<evidence type="ECO:0000313" key="10">
    <source>
        <dbReference type="EMBL" id="AHF16267.1"/>
    </source>
</evidence>
<dbReference type="FunFam" id="1.20.58.340:FF:000012">
    <property type="entry name" value="Magnesium transport protein CorA"/>
    <property type="match status" value="1"/>
</dbReference>
<dbReference type="NCBIfam" id="TIGR00383">
    <property type="entry name" value="corA"/>
    <property type="match status" value="1"/>
</dbReference>
<dbReference type="GO" id="GO:0005886">
    <property type="term" value="C:plasma membrane"/>
    <property type="evidence" value="ECO:0007669"/>
    <property type="project" value="UniProtKB-SubCell"/>
</dbReference>
<dbReference type="SUPFAM" id="SSF143865">
    <property type="entry name" value="CorA soluble domain-like"/>
    <property type="match status" value="1"/>
</dbReference>
<feature type="transmembrane region" description="Helical" evidence="8">
    <location>
        <begin position="345"/>
        <end position="363"/>
    </location>
</feature>
<gene>
    <name evidence="8" type="primary">corA</name>
    <name evidence="10" type="ORF">NIASO_16140</name>
</gene>
<dbReference type="OrthoDB" id="9803416at2"/>
<dbReference type="GO" id="GO:0000287">
    <property type="term" value="F:magnesium ion binding"/>
    <property type="evidence" value="ECO:0007669"/>
    <property type="project" value="TreeGrafter"/>
</dbReference>
<keyword evidence="5 8" id="KW-0812">Transmembrane</keyword>
<comment type="similarity">
    <text evidence="2 8">Belongs to the CorA metal ion transporter (MIT) (TC 1.A.35) family.</text>
</comment>
<dbReference type="CDD" id="cd12828">
    <property type="entry name" value="TmCorA-like_1"/>
    <property type="match status" value="1"/>
</dbReference>
<dbReference type="SUPFAM" id="SSF144083">
    <property type="entry name" value="Magnesium transport protein CorA, transmembrane region"/>
    <property type="match status" value="1"/>
</dbReference>
<dbReference type="eggNOG" id="COG0598">
    <property type="taxonomic scope" value="Bacteria"/>
</dbReference>
<keyword evidence="3 8" id="KW-0813">Transport</keyword>
<comment type="function">
    <text evidence="8">Mediates influx of magnesium ions.</text>
</comment>
<keyword evidence="4 8" id="KW-1003">Cell membrane</keyword>
<dbReference type="Pfam" id="PF01544">
    <property type="entry name" value="CorA"/>
    <property type="match status" value="1"/>
</dbReference>
<reference evidence="10 11" key="1">
    <citation type="submission" date="2013-12" db="EMBL/GenBank/DDBJ databases">
        <authorList>
            <consortium name="DOE Joint Genome Institute"/>
            <person name="Eisen J."/>
            <person name="Huntemann M."/>
            <person name="Han J."/>
            <person name="Chen A."/>
            <person name="Kyrpides N."/>
            <person name="Mavromatis K."/>
            <person name="Markowitz V."/>
            <person name="Palaniappan K."/>
            <person name="Ivanova N."/>
            <person name="Schaumberg A."/>
            <person name="Pati A."/>
            <person name="Liolios K."/>
            <person name="Nordberg H.P."/>
            <person name="Cantor M.N."/>
            <person name="Hua S.X."/>
            <person name="Woyke T."/>
        </authorList>
    </citation>
    <scope>NUCLEOTIDE SEQUENCE [LARGE SCALE GENOMIC DNA]</scope>
    <source>
        <strain evidence="11">DSM 19437</strain>
    </source>
</reference>
<dbReference type="Proteomes" id="UP000003586">
    <property type="component" value="Chromosome"/>
</dbReference>
<feature type="transmembrane region" description="Helical" evidence="8">
    <location>
        <begin position="311"/>
        <end position="333"/>
    </location>
</feature>
<keyword evidence="9" id="KW-0175">Coiled coil</keyword>
<dbReference type="InterPro" id="IPR045861">
    <property type="entry name" value="CorA_cytoplasmic_dom"/>
</dbReference>
<dbReference type="PANTHER" id="PTHR46494:SF1">
    <property type="entry name" value="CORA FAMILY METAL ION TRANSPORTER (EUROFUNG)"/>
    <property type="match status" value="1"/>
</dbReference>
<evidence type="ECO:0000256" key="2">
    <source>
        <dbReference type="ARBA" id="ARBA00009765"/>
    </source>
</evidence>
<feature type="coiled-coil region" evidence="9">
    <location>
        <begin position="196"/>
        <end position="223"/>
    </location>
</feature>
<dbReference type="InterPro" id="IPR004488">
    <property type="entry name" value="Mg/Co-transport_prot_CorA"/>
</dbReference>
<dbReference type="KEGG" id="nso:NIASO_16140"/>
<evidence type="ECO:0000256" key="7">
    <source>
        <dbReference type="ARBA" id="ARBA00023136"/>
    </source>
</evidence>
<evidence type="ECO:0000256" key="5">
    <source>
        <dbReference type="ARBA" id="ARBA00022692"/>
    </source>
</evidence>
<protein>
    <recommendedName>
        <fullName evidence="8">Magnesium transport protein CorA</fullName>
    </recommendedName>
</protein>
<dbReference type="HOGENOM" id="CLU_007127_0_0_10"/>
<dbReference type="RefSeq" id="WP_008587167.1">
    <property type="nucleotide sequence ID" value="NZ_CP007035.1"/>
</dbReference>
<evidence type="ECO:0000313" key="11">
    <source>
        <dbReference type="Proteomes" id="UP000003586"/>
    </source>
</evidence>
<organism evidence="10 11">
    <name type="scientific">Niabella soli DSM 19437</name>
    <dbReference type="NCBI Taxonomy" id="929713"/>
    <lineage>
        <taxon>Bacteria</taxon>
        <taxon>Pseudomonadati</taxon>
        <taxon>Bacteroidota</taxon>
        <taxon>Chitinophagia</taxon>
        <taxon>Chitinophagales</taxon>
        <taxon>Chitinophagaceae</taxon>
        <taxon>Niabella</taxon>
    </lineage>
</organism>
<keyword evidence="8" id="KW-0460">Magnesium</keyword>
<sequence length="369" mass="42899">MKVQPEKYLKYLLPNLSELFGTQRTREILSVNPTVVPKREEAQQVVITACCYTKDAIEEHKNISLEQALDLRNSNKIVWINVDGLRKADVEKLGERYGINPLLQEDILSIDQRAKMDEIDSILFCLINTLYFNEQKKAVEHEQISMVLGKRMVITFQEDLSRDPFNALRERLKLPASKTRTRDADYLYYTLLDTIVDNYFIVMEKLGKEIEGLEAEIIKNTSKRTLAYINAIRKELIVLKRMIYPVREVISGLLKSESELLEESNERYYKDVLDHIVQAIDLVDNYKDVAMSMQDLYLNNVNLKLNEVMKVMAVVTCLLAPATIITGIFGMNFKAIPLLENNNGFWIAIGFMILILIWMLSIFRRKRWF</sequence>
<dbReference type="Gene3D" id="1.20.58.340">
    <property type="entry name" value="Magnesium transport protein CorA, transmembrane region"/>
    <property type="match status" value="2"/>
</dbReference>
<comment type="subcellular location">
    <subcellularLocation>
        <location evidence="1">Cell membrane</location>
        <topology evidence="1">Multi-pass membrane protein</topology>
    </subcellularLocation>
    <subcellularLocation>
        <location evidence="8">Membrane</location>
        <topology evidence="8">Multi-pass membrane protein</topology>
    </subcellularLocation>
</comment>
<dbReference type="InterPro" id="IPR045863">
    <property type="entry name" value="CorA_TM1_TM2"/>
</dbReference>
<proteinExistence type="inferred from homology"/>
<evidence type="ECO:0000256" key="4">
    <source>
        <dbReference type="ARBA" id="ARBA00022475"/>
    </source>
</evidence>
<evidence type="ECO:0000256" key="1">
    <source>
        <dbReference type="ARBA" id="ARBA00004651"/>
    </source>
</evidence>
<keyword evidence="11" id="KW-1185">Reference proteome</keyword>
<dbReference type="EMBL" id="CP007035">
    <property type="protein sequence ID" value="AHF16267.1"/>
    <property type="molecule type" value="Genomic_DNA"/>
</dbReference>
<evidence type="ECO:0000256" key="6">
    <source>
        <dbReference type="ARBA" id="ARBA00022989"/>
    </source>
</evidence>
<dbReference type="AlphaFoldDB" id="W0EZU1"/>
<keyword evidence="6 8" id="KW-1133">Transmembrane helix</keyword>
<keyword evidence="8" id="KW-0406">Ion transport</keyword>
<dbReference type="GO" id="GO:0015087">
    <property type="term" value="F:cobalt ion transmembrane transporter activity"/>
    <property type="evidence" value="ECO:0007669"/>
    <property type="project" value="UniProtKB-UniRule"/>
</dbReference>
<dbReference type="PANTHER" id="PTHR46494">
    <property type="entry name" value="CORA FAMILY METAL ION TRANSPORTER (EUROFUNG)"/>
    <property type="match status" value="1"/>
</dbReference>
<dbReference type="GO" id="GO:0015095">
    <property type="term" value="F:magnesium ion transmembrane transporter activity"/>
    <property type="evidence" value="ECO:0007669"/>
    <property type="project" value="UniProtKB-UniRule"/>
</dbReference>
<evidence type="ECO:0000256" key="3">
    <source>
        <dbReference type="ARBA" id="ARBA00022448"/>
    </source>
</evidence>
<dbReference type="Gene3D" id="3.30.460.20">
    <property type="entry name" value="CorA soluble domain-like"/>
    <property type="match status" value="1"/>
</dbReference>
<evidence type="ECO:0000256" key="9">
    <source>
        <dbReference type="SAM" id="Coils"/>
    </source>
</evidence>
<dbReference type="GO" id="GO:0050897">
    <property type="term" value="F:cobalt ion binding"/>
    <property type="evidence" value="ECO:0007669"/>
    <property type="project" value="TreeGrafter"/>
</dbReference>
<evidence type="ECO:0000256" key="8">
    <source>
        <dbReference type="RuleBase" id="RU362010"/>
    </source>
</evidence>
<keyword evidence="7 8" id="KW-0472">Membrane</keyword>
<dbReference type="STRING" id="929713.NIASO_16140"/>
<name>W0EZU1_9BACT</name>
<accession>W0EZU1</accession>
<dbReference type="InterPro" id="IPR002523">
    <property type="entry name" value="MgTranspt_CorA/ZnTranspt_ZntB"/>
</dbReference>